<dbReference type="CAZy" id="GT2">
    <property type="family name" value="Glycosyltransferase Family 2"/>
</dbReference>
<evidence type="ECO:0000259" key="4">
    <source>
        <dbReference type="Pfam" id="PF00535"/>
    </source>
</evidence>
<gene>
    <name evidence="5" type="primary">lgtF</name>
    <name evidence="5" type="ordered locus">rpr22_CDS213</name>
</gene>
<dbReference type="GO" id="GO:0016757">
    <property type="term" value="F:glycosyltransferase activity"/>
    <property type="evidence" value="ECO:0007669"/>
    <property type="project" value="UniProtKB-KW"/>
</dbReference>
<dbReference type="AlphaFoldDB" id="D5AWE0"/>
<dbReference type="HOGENOM" id="CLU_065962_1_0_5"/>
<evidence type="ECO:0000313" key="5">
    <source>
        <dbReference type="EMBL" id="ADE29729.1"/>
    </source>
</evidence>
<evidence type="ECO:0000313" key="6">
    <source>
        <dbReference type="Proteomes" id="UP000006931"/>
    </source>
</evidence>
<dbReference type="Proteomes" id="UP000006931">
    <property type="component" value="Chromosome"/>
</dbReference>
<dbReference type="GeneID" id="57569346"/>
<accession>D5AWE0</accession>
<comment type="similarity">
    <text evidence="2">Belongs to the glycosyltransferase 2 family. WaaE/KdtX subfamily.</text>
</comment>
<sequence>MKKISTFIITKNESARIARAINSVKNITDEVIVVDNESTDDTVHIAKTLGAQVIVKPWLGYVGQKSFAESMCVNDWVLNIDADEELSQELQDEIEYIFTSHNQDRYLAYQIKLLIMYRGDQKPRMFAPLNKCTRLYNKKFASFANTINSTTHDSVVFNKDVDFTGKIYLLNGIAYHYSGTSIEQLVNKANFYSSEQAKDLVKQGKKLSNFRLATEMIWCFLKAFFIRRYFVFGFDGFVDSIIFAFARFLRLAKLRDLSLKSQNVITSDNYINYCMDFKSLLQQKKRNRYPKK</sequence>
<dbReference type="CDD" id="cd02511">
    <property type="entry name" value="Beta4Glucosyltransferase"/>
    <property type="match status" value="1"/>
</dbReference>
<reference evidence="5 6" key="1">
    <citation type="journal article" date="2010" name="Genome Res.">
        <title>Genomic, proteomic, and transcriptomic analysis of virulent and avirulent Rickettsia prowazekii reveals its adaptive mutation capabilities.</title>
        <authorList>
            <person name="Bechah Y."/>
            <person name="El Karkouri K."/>
            <person name="Mediannikov O."/>
            <person name="Leroy Q."/>
            <person name="Pelletier N."/>
            <person name="Robert C."/>
            <person name="Medigue C."/>
            <person name="Mege J.L."/>
            <person name="Raoult D."/>
        </authorList>
    </citation>
    <scope>NUCLEOTIDE SEQUENCE [LARGE SCALE GENOMIC DNA]</scope>
    <source>
        <strain evidence="5 6">Rp22</strain>
    </source>
</reference>
<evidence type="ECO:0000256" key="2">
    <source>
        <dbReference type="ARBA" id="ARBA00038494"/>
    </source>
</evidence>
<keyword evidence="3" id="KW-1133">Transmembrane helix</keyword>
<dbReference type="PANTHER" id="PTHR43630">
    <property type="entry name" value="POLY-BETA-1,6-N-ACETYL-D-GLUCOSAMINE SYNTHASE"/>
    <property type="match status" value="1"/>
</dbReference>
<evidence type="ECO:0000256" key="1">
    <source>
        <dbReference type="ARBA" id="ARBA00022676"/>
    </source>
</evidence>
<dbReference type="InterPro" id="IPR001173">
    <property type="entry name" value="Glyco_trans_2-like"/>
</dbReference>
<dbReference type="Pfam" id="PF00535">
    <property type="entry name" value="Glycos_transf_2"/>
    <property type="match status" value="1"/>
</dbReference>
<keyword evidence="3" id="KW-0812">Transmembrane</keyword>
<keyword evidence="1" id="KW-0808">Transferase</keyword>
<dbReference type="PATRIC" id="fig|449216.3.peg.222"/>
<keyword evidence="1" id="KW-0328">Glycosyltransferase</keyword>
<organism evidence="5 6">
    <name type="scientific">Rickettsia prowazekii (strain Rp22)</name>
    <dbReference type="NCBI Taxonomy" id="449216"/>
    <lineage>
        <taxon>Bacteria</taxon>
        <taxon>Pseudomonadati</taxon>
        <taxon>Pseudomonadota</taxon>
        <taxon>Alphaproteobacteria</taxon>
        <taxon>Rickettsiales</taxon>
        <taxon>Rickettsiaceae</taxon>
        <taxon>Rickettsieae</taxon>
        <taxon>Rickettsia</taxon>
        <taxon>typhus group</taxon>
    </lineage>
</organism>
<feature type="transmembrane region" description="Helical" evidence="3">
    <location>
        <begin position="229"/>
        <end position="249"/>
    </location>
</feature>
<evidence type="ECO:0000256" key="3">
    <source>
        <dbReference type="SAM" id="Phobius"/>
    </source>
</evidence>
<keyword evidence="3" id="KW-0472">Membrane</keyword>
<dbReference type="KEGG" id="rpq:rpr22_CDS213"/>
<protein>
    <submittedName>
        <fullName evidence="5">Beta 1,4 glucosyltransferase</fullName>
    </submittedName>
</protein>
<feature type="domain" description="Glycosyltransferase 2-like" evidence="4">
    <location>
        <begin position="5"/>
        <end position="147"/>
    </location>
</feature>
<proteinExistence type="inferred from homology"/>
<dbReference type="InterPro" id="IPR029044">
    <property type="entry name" value="Nucleotide-diphossugar_trans"/>
</dbReference>
<name>D5AWE0_RICPP</name>
<dbReference type="SUPFAM" id="SSF53448">
    <property type="entry name" value="Nucleotide-diphospho-sugar transferases"/>
    <property type="match status" value="1"/>
</dbReference>
<dbReference type="PANTHER" id="PTHR43630:SF2">
    <property type="entry name" value="GLYCOSYLTRANSFERASE"/>
    <property type="match status" value="1"/>
</dbReference>
<dbReference type="SMR" id="D5AWE0"/>
<dbReference type="Gene3D" id="3.90.550.10">
    <property type="entry name" value="Spore Coat Polysaccharide Biosynthesis Protein SpsA, Chain A"/>
    <property type="match status" value="1"/>
</dbReference>
<dbReference type="EMBL" id="CP001584">
    <property type="protein sequence ID" value="ADE29729.1"/>
    <property type="molecule type" value="Genomic_DNA"/>
</dbReference>
<dbReference type="RefSeq" id="WP_004598575.1">
    <property type="nucleotide sequence ID" value="NC_017560.1"/>
</dbReference>